<feature type="domain" description="PH" evidence="2">
    <location>
        <begin position="204"/>
        <end position="317"/>
    </location>
</feature>
<dbReference type="AlphaFoldDB" id="A0A5A8D823"/>
<dbReference type="PROSITE" id="PS50003">
    <property type="entry name" value="PH_DOMAIN"/>
    <property type="match status" value="1"/>
</dbReference>
<dbReference type="InterPro" id="IPR011993">
    <property type="entry name" value="PH-like_dom_sf"/>
</dbReference>
<organism evidence="3 6">
    <name type="scientific">Cafeteria roenbergensis</name>
    <name type="common">Marine flagellate</name>
    <dbReference type="NCBI Taxonomy" id="33653"/>
    <lineage>
        <taxon>Eukaryota</taxon>
        <taxon>Sar</taxon>
        <taxon>Stramenopiles</taxon>
        <taxon>Bigyra</taxon>
        <taxon>Opalozoa</taxon>
        <taxon>Bicosoecida</taxon>
        <taxon>Cafeteriaceae</taxon>
        <taxon>Cafeteria</taxon>
    </lineage>
</organism>
<gene>
    <name evidence="4" type="ORF">FNF27_04397</name>
    <name evidence="3" type="ORF">FNF31_04148</name>
</gene>
<dbReference type="Proteomes" id="UP000322899">
    <property type="component" value="Unassembled WGS sequence"/>
</dbReference>
<name>A0A5A8D823_CAFRO</name>
<evidence type="ECO:0000256" key="1">
    <source>
        <dbReference type="SAM" id="MobiDB-lite"/>
    </source>
</evidence>
<reference evidence="5 6" key="1">
    <citation type="submission" date="2019-07" db="EMBL/GenBank/DDBJ databases">
        <title>Genomes of Cafeteria roenbergensis.</title>
        <authorList>
            <person name="Fischer M.G."/>
            <person name="Hackl T."/>
            <person name="Roman M."/>
        </authorList>
    </citation>
    <scope>NUCLEOTIDE SEQUENCE [LARGE SCALE GENOMIC DNA]</scope>
    <source>
        <strain evidence="3 6">Cflag</strain>
        <strain evidence="4 5">E4-10P</strain>
    </source>
</reference>
<evidence type="ECO:0000313" key="6">
    <source>
        <dbReference type="Proteomes" id="UP000325113"/>
    </source>
</evidence>
<dbReference type="SUPFAM" id="SSF50729">
    <property type="entry name" value="PH domain-like"/>
    <property type="match status" value="1"/>
</dbReference>
<feature type="compositionally biased region" description="Low complexity" evidence="1">
    <location>
        <begin position="167"/>
        <end position="180"/>
    </location>
</feature>
<dbReference type="Pfam" id="PF00169">
    <property type="entry name" value="PH"/>
    <property type="match status" value="1"/>
</dbReference>
<dbReference type="Gene3D" id="2.30.29.30">
    <property type="entry name" value="Pleckstrin-homology domain (PH domain)/Phosphotyrosine-binding domain (PTB)"/>
    <property type="match status" value="1"/>
</dbReference>
<feature type="compositionally biased region" description="Polar residues" evidence="1">
    <location>
        <begin position="1"/>
        <end position="11"/>
    </location>
</feature>
<evidence type="ECO:0000259" key="2">
    <source>
        <dbReference type="PROSITE" id="PS50003"/>
    </source>
</evidence>
<feature type="compositionally biased region" description="Low complexity" evidence="1">
    <location>
        <begin position="109"/>
        <end position="124"/>
    </location>
</feature>
<evidence type="ECO:0000313" key="5">
    <source>
        <dbReference type="Proteomes" id="UP000322899"/>
    </source>
</evidence>
<dbReference type="InterPro" id="IPR001849">
    <property type="entry name" value="PH_domain"/>
</dbReference>
<dbReference type="EMBL" id="VLTM01000041">
    <property type="protein sequence ID" value="KAA0160764.1"/>
    <property type="molecule type" value="Genomic_DNA"/>
</dbReference>
<comment type="caution">
    <text evidence="3">The sequence shown here is derived from an EMBL/GenBank/DDBJ whole genome shotgun (WGS) entry which is preliminary data.</text>
</comment>
<feature type="compositionally biased region" description="Pro residues" evidence="1">
    <location>
        <begin position="46"/>
        <end position="55"/>
    </location>
</feature>
<feature type="compositionally biased region" description="Low complexity" evidence="1">
    <location>
        <begin position="28"/>
        <end position="42"/>
    </location>
</feature>
<feature type="compositionally biased region" description="Polar residues" evidence="1">
    <location>
        <begin position="140"/>
        <end position="150"/>
    </location>
</feature>
<dbReference type="SMART" id="SM00233">
    <property type="entry name" value="PH"/>
    <property type="match status" value="1"/>
</dbReference>
<accession>A0A5A8D823</accession>
<sequence>MAQISSSTASTAHGHGHGHGFAHGHGLAGQTSAGSTRSSTGRIVQPSPPPGPPPQWLEESSAASDVDADVDADPDSGMARSLRQSTQGGVPGRSAGPSHSRMAPHQRSPRPSAAWAAPPDAAGTPLGGVRGEATGVSRPSEAQTLSSASQDGVGRPQLVHETATDSAGAPAAPVAPVAAGQDANPSEPRRAPSVAAPSVAAPAPATVMGLLLKADKLGRKWKRRPAVLVGSALYYFQTAAQRDSAVADGALEAYKPGVPVRGAVVDACSALPVSADALPMPEARHFTVAAANRRVYFAAVSAEELRAWVTALCSVTGQSPRDVLPLES</sequence>
<proteinExistence type="predicted"/>
<protein>
    <recommendedName>
        <fullName evidence="2">PH domain-containing protein</fullName>
    </recommendedName>
</protein>
<feature type="region of interest" description="Disordered" evidence="1">
    <location>
        <begin position="1"/>
        <end position="199"/>
    </location>
</feature>
<dbReference type="EMBL" id="VLTO01000025">
    <property type="protein sequence ID" value="KAA0174176.1"/>
    <property type="molecule type" value="Genomic_DNA"/>
</dbReference>
<evidence type="ECO:0000313" key="4">
    <source>
        <dbReference type="EMBL" id="KAA0174176.1"/>
    </source>
</evidence>
<dbReference type="Proteomes" id="UP000325113">
    <property type="component" value="Unassembled WGS sequence"/>
</dbReference>
<evidence type="ECO:0000313" key="3">
    <source>
        <dbReference type="EMBL" id="KAA0160764.1"/>
    </source>
</evidence>